<dbReference type="AlphaFoldDB" id="A0A7T8JZ84"/>
<reference evidence="2" key="1">
    <citation type="submission" date="2021-01" db="EMBL/GenBank/DDBJ databases">
        <title>Caligus Genome Assembly.</title>
        <authorList>
            <person name="Gallardo-Escarate C."/>
        </authorList>
    </citation>
    <scope>NUCLEOTIDE SEQUENCE [LARGE SCALE GENOMIC DNA]</scope>
</reference>
<sequence>MNLHMEKLFQVHAIKKRPQVSALSNRSQNDIIAALGTYLRREIQKEIKEAQIYSILLDETSDVSPF</sequence>
<gene>
    <name evidence="1" type="ORF">FKW44_014760</name>
</gene>
<proteinExistence type="predicted"/>
<dbReference type="Proteomes" id="UP000595437">
    <property type="component" value="Chromosome 10"/>
</dbReference>
<evidence type="ECO:0008006" key="3">
    <source>
        <dbReference type="Google" id="ProtNLM"/>
    </source>
</evidence>
<evidence type="ECO:0000313" key="2">
    <source>
        <dbReference type="Proteomes" id="UP000595437"/>
    </source>
</evidence>
<protein>
    <recommendedName>
        <fullName evidence="3">DUF4371 domain-containing protein</fullName>
    </recommendedName>
</protein>
<organism evidence="1 2">
    <name type="scientific">Caligus rogercresseyi</name>
    <name type="common">Sea louse</name>
    <dbReference type="NCBI Taxonomy" id="217165"/>
    <lineage>
        <taxon>Eukaryota</taxon>
        <taxon>Metazoa</taxon>
        <taxon>Ecdysozoa</taxon>
        <taxon>Arthropoda</taxon>
        <taxon>Crustacea</taxon>
        <taxon>Multicrustacea</taxon>
        <taxon>Hexanauplia</taxon>
        <taxon>Copepoda</taxon>
        <taxon>Siphonostomatoida</taxon>
        <taxon>Caligidae</taxon>
        <taxon>Caligus</taxon>
    </lineage>
</organism>
<keyword evidence="2" id="KW-1185">Reference proteome</keyword>
<accession>A0A7T8JZ84</accession>
<evidence type="ECO:0000313" key="1">
    <source>
        <dbReference type="EMBL" id="QQP40643.1"/>
    </source>
</evidence>
<dbReference type="OrthoDB" id="6378809at2759"/>
<dbReference type="EMBL" id="CP045899">
    <property type="protein sequence ID" value="QQP40643.1"/>
    <property type="molecule type" value="Genomic_DNA"/>
</dbReference>
<name>A0A7T8JZ84_CALRO</name>